<evidence type="ECO:0000313" key="1">
    <source>
        <dbReference type="EMBL" id="KAI9401986.1"/>
    </source>
</evidence>
<reference evidence="1 2" key="1">
    <citation type="journal article" date="2006" name="Science">
        <title>The genome of black cottonwood, Populus trichocarpa (Torr. &amp; Gray).</title>
        <authorList>
            <person name="Tuskan G.A."/>
            <person name="Difazio S."/>
            <person name="Jansson S."/>
            <person name="Bohlmann J."/>
            <person name="Grigoriev I."/>
            <person name="Hellsten U."/>
            <person name="Putnam N."/>
            <person name="Ralph S."/>
            <person name="Rombauts S."/>
            <person name="Salamov A."/>
            <person name="Schein J."/>
            <person name="Sterck L."/>
            <person name="Aerts A."/>
            <person name="Bhalerao R.R."/>
            <person name="Bhalerao R.P."/>
            <person name="Blaudez D."/>
            <person name="Boerjan W."/>
            <person name="Brun A."/>
            <person name="Brunner A."/>
            <person name="Busov V."/>
            <person name="Campbell M."/>
            <person name="Carlson J."/>
            <person name="Chalot M."/>
            <person name="Chapman J."/>
            <person name="Chen G.L."/>
            <person name="Cooper D."/>
            <person name="Coutinho P.M."/>
            <person name="Couturier J."/>
            <person name="Covert S."/>
            <person name="Cronk Q."/>
            <person name="Cunningham R."/>
            <person name="Davis J."/>
            <person name="Degroeve S."/>
            <person name="Dejardin A."/>
            <person name="Depamphilis C."/>
            <person name="Detter J."/>
            <person name="Dirks B."/>
            <person name="Dubchak I."/>
            <person name="Duplessis S."/>
            <person name="Ehlting J."/>
            <person name="Ellis B."/>
            <person name="Gendler K."/>
            <person name="Goodstein D."/>
            <person name="Gribskov M."/>
            <person name="Grimwood J."/>
            <person name="Groover A."/>
            <person name="Gunter L."/>
            <person name="Hamberger B."/>
            <person name="Heinze B."/>
            <person name="Helariutta Y."/>
            <person name="Henrissat B."/>
            <person name="Holligan D."/>
            <person name="Holt R."/>
            <person name="Huang W."/>
            <person name="Islam-Faridi N."/>
            <person name="Jones S."/>
            <person name="Jones-Rhoades M."/>
            <person name="Jorgensen R."/>
            <person name="Joshi C."/>
            <person name="Kangasjarvi J."/>
            <person name="Karlsson J."/>
            <person name="Kelleher C."/>
            <person name="Kirkpatrick R."/>
            <person name="Kirst M."/>
            <person name="Kohler A."/>
            <person name="Kalluri U."/>
            <person name="Larimer F."/>
            <person name="Leebens-Mack J."/>
            <person name="Leple J.C."/>
            <person name="Locascio P."/>
            <person name="Lou Y."/>
            <person name="Lucas S."/>
            <person name="Martin F."/>
            <person name="Montanini B."/>
            <person name="Napoli C."/>
            <person name="Nelson D.R."/>
            <person name="Nelson C."/>
            <person name="Nieminen K."/>
            <person name="Nilsson O."/>
            <person name="Pereda V."/>
            <person name="Peter G."/>
            <person name="Philippe R."/>
            <person name="Pilate G."/>
            <person name="Poliakov A."/>
            <person name="Razumovskaya J."/>
            <person name="Richardson P."/>
            <person name="Rinaldi C."/>
            <person name="Ritland K."/>
            <person name="Rouze P."/>
            <person name="Ryaboy D."/>
            <person name="Schmutz J."/>
            <person name="Schrader J."/>
            <person name="Segerman B."/>
            <person name="Shin H."/>
            <person name="Siddiqui A."/>
            <person name="Sterky F."/>
            <person name="Terry A."/>
            <person name="Tsai C.J."/>
            <person name="Uberbacher E."/>
            <person name="Unneberg P."/>
            <person name="Vahala J."/>
            <person name="Wall K."/>
            <person name="Wessler S."/>
            <person name="Yang G."/>
            <person name="Yin T."/>
            <person name="Douglas C."/>
            <person name="Marra M."/>
            <person name="Sandberg G."/>
            <person name="Van de Peer Y."/>
            <person name="Rokhsar D."/>
        </authorList>
    </citation>
    <scope>NUCLEOTIDE SEQUENCE [LARGE SCALE GENOMIC DNA]</scope>
    <source>
        <strain evidence="2">cv. Nisqually</strain>
    </source>
</reference>
<organism evidence="1 2">
    <name type="scientific">Populus trichocarpa</name>
    <name type="common">Western balsam poplar</name>
    <name type="synonym">Populus balsamifera subsp. trichocarpa</name>
    <dbReference type="NCBI Taxonomy" id="3694"/>
    <lineage>
        <taxon>Eukaryota</taxon>
        <taxon>Viridiplantae</taxon>
        <taxon>Streptophyta</taxon>
        <taxon>Embryophyta</taxon>
        <taxon>Tracheophyta</taxon>
        <taxon>Spermatophyta</taxon>
        <taxon>Magnoliopsida</taxon>
        <taxon>eudicotyledons</taxon>
        <taxon>Gunneridae</taxon>
        <taxon>Pentapetalae</taxon>
        <taxon>rosids</taxon>
        <taxon>fabids</taxon>
        <taxon>Malpighiales</taxon>
        <taxon>Salicaceae</taxon>
        <taxon>Saliceae</taxon>
        <taxon>Populus</taxon>
    </lineage>
</organism>
<dbReference type="EMBL" id="CM009290">
    <property type="protein sequence ID" value="KAI9401986.1"/>
    <property type="molecule type" value="Genomic_DNA"/>
</dbReference>
<name>A0ACC0TK81_POPTR</name>
<evidence type="ECO:0000313" key="2">
    <source>
        <dbReference type="Proteomes" id="UP000006729"/>
    </source>
</evidence>
<accession>A0ACC0TK81</accession>
<protein>
    <submittedName>
        <fullName evidence="1">Uncharacterized protein</fullName>
    </submittedName>
</protein>
<dbReference type="Proteomes" id="UP000006729">
    <property type="component" value="Chromosome 1"/>
</dbReference>
<gene>
    <name evidence="1" type="ORF">POPTR_001G202000v4</name>
</gene>
<sequence length="151" mass="15584">MAMMTSRAATRGPPNLSSCSSYNPTRNKLTIMGSSFLNNPCFLLSSNIAKLQKFVPAQASNSQGGGGGGGGGGGEGEETPSLNGTTSGTSQEDWNYLLKLGAGSLAGAAVIKYGSILFPEITRPNILQALIMISTPVVVAVVLLIKLSYQE</sequence>
<proteinExistence type="predicted"/>
<keyword evidence="2" id="KW-1185">Reference proteome</keyword>
<comment type="caution">
    <text evidence="1">The sequence shown here is derived from an EMBL/GenBank/DDBJ whole genome shotgun (WGS) entry which is preliminary data.</text>
</comment>